<dbReference type="PROSITE" id="PS50977">
    <property type="entry name" value="HTH_TETR_2"/>
    <property type="match status" value="1"/>
</dbReference>
<evidence type="ECO:0000313" key="5">
    <source>
        <dbReference type="Proteomes" id="UP000190105"/>
    </source>
</evidence>
<dbReference type="InterPro" id="IPR050624">
    <property type="entry name" value="HTH-type_Tx_Regulator"/>
</dbReference>
<dbReference type="EMBL" id="FUYH01000006">
    <property type="protein sequence ID" value="SKA84461.1"/>
    <property type="molecule type" value="Genomic_DNA"/>
</dbReference>
<dbReference type="PANTHER" id="PTHR43479">
    <property type="entry name" value="ACREF/ENVCD OPERON REPRESSOR-RELATED"/>
    <property type="match status" value="1"/>
</dbReference>
<sequence>MRSSKDDRRVKYTKMVLKESFIKLLSKKDITQITIKEICEDADINRATFYAHYNDQYDLMRKIENELLENISAYISEYARKDNHFNDVELIEKIFEYIKENAQLCKLLLSKKGDLDFQKRVMMLVYDKNLINLTNEGIFSKEYAEYIYSYTITGCVGIIQKWLEDGMDKSTRFMAEMIIKLTTYNTSK</sequence>
<evidence type="ECO:0000256" key="2">
    <source>
        <dbReference type="PROSITE-ProRule" id="PRU00335"/>
    </source>
</evidence>
<protein>
    <submittedName>
        <fullName evidence="4">Transcriptional regulator, TetR family</fullName>
    </submittedName>
</protein>
<accession>A0A1T4X6G3</accession>
<feature type="domain" description="HTH tetR-type" evidence="3">
    <location>
        <begin position="11"/>
        <end position="71"/>
    </location>
</feature>
<dbReference type="InterPro" id="IPR039532">
    <property type="entry name" value="TetR_C_Firmicutes"/>
</dbReference>
<reference evidence="5" key="1">
    <citation type="submission" date="2017-02" db="EMBL/GenBank/DDBJ databases">
        <authorList>
            <person name="Varghese N."/>
            <person name="Submissions S."/>
        </authorList>
    </citation>
    <scope>NUCLEOTIDE SEQUENCE [LARGE SCALE GENOMIC DNA]</scope>
    <source>
        <strain evidence="5">USBA 833</strain>
    </source>
</reference>
<dbReference type="InterPro" id="IPR001647">
    <property type="entry name" value="HTH_TetR"/>
</dbReference>
<dbReference type="InterPro" id="IPR009057">
    <property type="entry name" value="Homeodomain-like_sf"/>
</dbReference>
<dbReference type="Proteomes" id="UP000190105">
    <property type="component" value="Unassembled WGS sequence"/>
</dbReference>
<organism evidence="4 5">
    <name type="scientific">Caloramator quimbayensis</name>
    <dbReference type="NCBI Taxonomy" id="1147123"/>
    <lineage>
        <taxon>Bacteria</taxon>
        <taxon>Bacillati</taxon>
        <taxon>Bacillota</taxon>
        <taxon>Clostridia</taxon>
        <taxon>Eubacteriales</taxon>
        <taxon>Clostridiaceae</taxon>
        <taxon>Caloramator</taxon>
    </lineage>
</organism>
<dbReference type="OrthoDB" id="9810250at2"/>
<dbReference type="STRING" id="1147123.SAMN05443428_10618"/>
<dbReference type="RefSeq" id="WP_078696013.1">
    <property type="nucleotide sequence ID" value="NZ_FUYH01000006.1"/>
</dbReference>
<dbReference type="Gene3D" id="1.10.357.10">
    <property type="entry name" value="Tetracycline Repressor, domain 2"/>
    <property type="match status" value="1"/>
</dbReference>
<keyword evidence="5" id="KW-1185">Reference proteome</keyword>
<dbReference type="GO" id="GO:0003677">
    <property type="term" value="F:DNA binding"/>
    <property type="evidence" value="ECO:0007669"/>
    <property type="project" value="UniProtKB-UniRule"/>
</dbReference>
<dbReference type="Pfam" id="PF14278">
    <property type="entry name" value="TetR_C_8"/>
    <property type="match status" value="1"/>
</dbReference>
<evidence type="ECO:0000259" key="3">
    <source>
        <dbReference type="PROSITE" id="PS50977"/>
    </source>
</evidence>
<dbReference type="PANTHER" id="PTHR43479:SF7">
    <property type="entry name" value="TETR-FAMILY TRANSCRIPTIONAL REGULATOR"/>
    <property type="match status" value="1"/>
</dbReference>
<name>A0A1T4X6G3_9CLOT</name>
<feature type="DNA-binding region" description="H-T-H motif" evidence="2">
    <location>
        <begin position="34"/>
        <end position="53"/>
    </location>
</feature>
<dbReference type="SUPFAM" id="SSF46689">
    <property type="entry name" value="Homeodomain-like"/>
    <property type="match status" value="1"/>
</dbReference>
<gene>
    <name evidence="4" type="ORF">SAMN05443428_10618</name>
</gene>
<keyword evidence="1 2" id="KW-0238">DNA-binding</keyword>
<proteinExistence type="predicted"/>
<dbReference type="AlphaFoldDB" id="A0A1T4X6G3"/>
<evidence type="ECO:0000256" key="1">
    <source>
        <dbReference type="ARBA" id="ARBA00023125"/>
    </source>
</evidence>
<evidence type="ECO:0000313" key="4">
    <source>
        <dbReference type="EMBL" id="SKA84461.1"/>
    </source>
</evidence>